<reference evidence="2 3" key="1">
    <citation type="submission" date="2017-04" db="EMBL/GenBank/DDBJ databases">
        <authorList>
            <person name="Afonso C.L."/>
            <person name="Miller P.J."/>
            <person name="Scott M.A."/>
            <person name="Spackman E."/>
            <person name="Goraichik I."/>
            <person name="Dimitrov K.M."/>
            <person name="Suarez D.L."/>
            <person name="Swayne D.E."/>
        </authorList>
    </citation>
    <scope>NUCLEOTIDE SEQUENCE [LARGE SCALE GENOMIC DNA]</scope>
    <source>
        <strain evidence="2 3">USBA 355</strain>
    </source>
</reference>
<dbReference type="Pfam" id="PF11164">
    <property type="entry name" value="DUF2948"/>
    <property type="match status" value="2"/>
</dbReference>
<evidence type="ECO:0000313" key="3">
    <source>
        <dbReference type="Proteomes" id="UP000192917"/>
    </source>
</evidence>
<dbReference type="EMBL" id="FWZX01000050">
    <property type="protein sequence ID" value="SMF83529.1"/>
    <property type="molecule type" value="Genomic_DNA"/>
</dbReference>
<evidence type="ECO:0000256" key="1">
    <source>
        <dbReference type="SAM" id="MobiDB-lite"/>
    </source>
</evidence>
<evidence type="ECO:0000313" key="2">
    <source>
        <dbReference type="EMBL" id="SMF83529.1"/>
    </source>
</evidence>
<protein>
    <recommendedName>
        <fullName evidence="4">DUF2948 family protein</fullName>
    </recommendedName>
</protein>
<sequence>MAKPPRLKLRAHDATDMDVVASVLQDALVPLTEATFVRRDRRFVMVLNRFMWERVEEAELEAREKAVRQPSGAGSAEAGGDESGDAAFHEADPRPTYHRTHCGVTFDKVEAVRIRGIDQADRNQILNLLTIATEPKRIELHFSGGGRILLEVAAVRCHLEDFDEPWPTWSLPGHQEGRGGPAGDLDGAKPAG</sequence>
<evidence type="ECO:0008006" key="4">
    <source>
        <dbReference type="Google" id="ProtNLM"/>
    </source>
</evidence>
<organism evidence="2 3">
    <name type="scientific">Tistlia consotensis USBA 355</name>
    <dbReference type="NCBI Taxonomy" id="560819"/>
    <lineage>
        <taxon>Bacteria</taxon>
        <taxon>Pseudomonadati</taxon>
        <taxon>Pseudomonadota</taxon>
        <taxon>Alphaproteobacteria</taxon>
        <taxon>Rhodospirillales</taxon>
        <taxon>Rhodovibrionaceae</taxon>
        <taxon>Tistlia</taxon>
    </lineage>
</organism>
<proteinExistence type="predicted"/>
<name>A0A1Y6CYR3_9PROT</name>
<dbReference type="Proteomes" id="UP000192917">
    <property type="component" value="Unassembled WGS sequence"/>
</dbReference>
<dbReference type="InterPro" id="IPR021335">
    <property type="entry name" value="DUF2948"/>
</dbReference>
<gene>
    <name evidence="2" type="ORF">SAMN05428998_15014</name>
</gene>
<dbReference type="AlphaFoldDB" id="A0A1Y6CYR3"/>
<feature type="region of interest" description="Disordered" evidence="1">
    <location>
        <begin position="168"/>
        <end position="192"/>
    </location>
</feature>
<keyword evidence="3" id="KW-1185">Reference proteome</keyword>
<feature type="region of interest" description="Disordered" evidence="1">
    <location>
        <begin position="63"/>
        <end position="100"/>
    </location>
</feature>
<accession>A0A1Y6CYR3</accession>
<dbReference type="STRING" id="560819.SAMN05428998_15014"/>
<dbReference type="RefSeq" id="WP_085127163.1">
    <property type="nucleotide sequence ID" value="NZ_FWZX01000050.1"/>
</dbReference>